<dbReference type="AlphaFoldDB" id="A0AAV7X2C7"/>
<gene>
    <name evidence="1" type="ORF">NDU88_006800</name>
</gene>
<dbReference type="Proteomes" id="UP001066276">
    <property type="component" value="Chromosome 1_1"/>
</dbReference>
<accession>A0AAV7X2C7</accession>
<reference evidence="1" key="1">
    <citation type="journal article" date="2022" name="bioRxiv">
        <title>Sequencing and chromosome-scale assembly of the giantPleurodeles waltlgenome.</title>
        <authorList>
            <person name="Brown T."/>
            <person name="Elewa A."/>
            <person name="Iarovenko S."/>
            <person name="Subramanian E."/>
            <person name="Araus A.J."/>
            <person name="Petzold A."/>
            <person name="Susuki M."/>
            <person name="Suzuki K.-i.T."/>
            <person name="Hayashi T."/>
            <person name="Toyoda A."/>
            <person name="Oliveira C."/>
            <person name="Osipova E."/>
            <person name="Leigh N.D."/>
            <person name="Simon A."/>
            <person name="Yun M.H."/>
        </authorList>
    </citation>
    <scope>NUCLEOTIDE SEQUENCE</scope>
    <source>
        <strain evidence="1">20211129_DDA</strain>
        <tissue evidence="1">Liver</tissue>
    </source>
</reference>
<name>A0AAV7X2C7_PLEWA</name>
<sequence>MGGQRADYLLRQRSLPVKEKKTNHVVLEYDVDVETLRLPSTQLLNTIASCQKHTDEFLGEGLEVAPYKKWNANFMKELSLQIPNFSLHENEEVSDFVDKLCNTMMY</sequence>
<evidence type="ECO:0000313" key="2">
    <source>
        <dbReference type="Proteomes" id="UP001066276"/>
    </source>
</evidence>
<dbReference type="EMBL" id="JANPWB010000001">
    <property type="protein sequence ID" value="KAJ1219231.1"/>
    <property type="molecule type" value="Genomic_DNA"/>
</dbReference>
<protein>
    <submittedName>
        <fullName evidence="1">Uncharacterized protein</fullName>
    </submittedName>
</protein>
<evidence type="ECO:0000313" key="1">
    <source>
        <dbReference type="EMBL" id="KAJ1219231.1"/>
    </source>
</evidence>
<keyword evidence="2" id="KW-1185">Reference proteome</keyword>
<proteinExistence type="predicted"/>
<organism evidence="1 2">
    <name type="scientific">Pleurodeles waltl</name>
    <name type="common">Iberian ribbed newt</name>
    <dbReference type="NCBI Taxonomy" id="8319"/>
    <lineage>
        <taxon>Eukaryota</taxon>
        <taxon>Metazoa</taxon>
        <taxon>Chordata</taxon>
        <taxon>Craniata</taxon>
        <taxon>Vertebrata</taxon>
        <taxon>Euteleostomi</taxon>
        <taxon>Amphibia</taxon>
        <taxon>Batrachia</taxon>
        <taxon>Caudata</taxon>
        <taxon>Salamandroidea</taxon>
        <taxon>Salamandridae</taxon>
        <taxon>Pleurodelinae</taxon>
        <taxon>Pleurodeles</taxon>
    </lineage>
</organism>
<comment type="caution">
    <text evidence="1">The sequence shown here is derived from an EMBL/GenBank/DDBJ whole genome shotgun (WGS) entry which is preliminary data.</text>
</comment>